<dbReference type="Pfam" id="PF05175">
    <property type="entry name" value="MTS"/>
    <property type="match status" value="1"/>
</dbReference>
<dbReference type="HAMAP" id="MF_02126">
    <property type="entry name" value="RF_methyltr_PrmC"/>
    <property type="match status" value="1"/>
</dbReference>
<dbReference type="EMBL" id="JAOQJQ010000009">
    <property type="protein sequence ID" value="MCU6763666.1"/>
    <property type="molecule type" value="Genomic_DNA"/>
</dbReference>
<reference evidence="8 9" key="1">
    <citation type="journal article" date="2021" name="ISME Commun">
        <title>Automated analysis of genomic sequences facilitates high-throughput and comprehensive description of bacteria.</title>
        <authorList>
            <person name="Hitch T.C.A."/>
        </authorList>
    </citation>
    <scope>NUCLEOTIDE SEQUENCE [LARGE SCALE GENOMIC DNA]</scope>
    <source>
        <strain evidence="8 9">Sanger_109</strain>
    </source>
</reference>
<evidence type="ECO:0000313" key="8">
    <source>
        <dbReference type="EMBL" id="MCU6763666.1"/>
    </source>
</evidence>
<comment type="catalytic activity">
    <reaction evidence="4 5">
        <text>L-glutaminyl-[peptide chain release factor] + S-adenosyl-L-methionine = N(5)-methyl-L-glutaminyl-[peptide chain release factor] + S-adenosyl-L-homocysteine + H(+)</text>
        <dbReference type="Rhea" id="RHEA:42896"/>
        <dbReference type="Rhea" id="RHEA-COMP:10271"/>
        <dbReference type="Rhea" id="RHEA-COMP:10272"/>
        <dbReference type="ChEBI" id="CHEBI:15378"/>
        <dbReference type="ChEBI" id="CHEBI:30011"/>
        <dbReference type="ChEBI" id="CHEBI:57856"/>
        <dbReference type="ChEBI" id="CHEBI:59789"/>
        <dbReference type="ChEBI" id="CHEBI:61891"/>
        <dbReference type="EC" id="2.1.1.297"/>
    </reaction>
</comment>
<evidence type="ECO:0000256" key="2">
    <source>
        <dbReference type="ARBA" id="ARBA00022679"/>
    </source>
</evidence>
<dbReference type="InterPro" id="IPR004556">
    <property type="entry name" value="HemK-like"/>
</dbReference>
<dbReference type="RefSeq" id="WP_158426307.1">
    <property type="nucleotide sequence ID" value="NZ_JAOQJQ010000009.1"/>
</dbReference>
<keyword evidence="2 5" id="KW-0808">Transferase</keyword>
<dbReference type="InterPro" id="IPR002052">
    <property type="entry name" value="DNA_methylase_N6_adenine_CS"/>
</dbReference>
<dbReference type="InterPro" id="IPR050320">
    <property type="entry name" value="N5-glutamine_MTase"/>
</dbReference>
<dbReference type="PANTHER" id="PTHR18895:SF74">
    <property type="entry name" value="MTRF1L RELEASE FACTOR GLUTAMINE METHYLTRANSFERASE"/>
    <property type="match status" value="1"/>
</dbReference>
<keyword evidence="1 5" id="KW-0489">Methyltransferase</keyword>
<gene>
    <name evidence="5 8" type="primary">prmC</name>
    <name evidence="8" type="ORF">OCV88_15260</name>
</gene>
<dbReference type="Gene3D" id="1.10.8.10">
    <property type="entry name" value="DNA helicase RuvA subunit, C-terminal domain"/>
    <property type="match status" value="1"/>
</dbReference>
<feature type="domain" description="Release factor glutamine methyltransferase N-terminal" evidence="7">
    <location>
        <begin position="5"/>
        <end position="75"/>
    </location>
</feature>
<evidence type="ECO:0000256" key="5">
    <source>
        <dbReference type="HAMAP-Rule" id="MF_02126"/>
    </source>
</evidence>
<dbReference type="InterPro" id="IPR019874">
    <property type="entry name" value="RF_methyltr_PrmC"/>
</dbReference>
<dbReference type="PROSITE" id="PS00092">
    <property type="entry name" value="N6_MTASE"/>
    <property type="match status" value="1"/>
</dbReference>
<protein>
    <recommendedName>
        <fullName evidence="5">Release factor glutamine methyltransferase</fullName>
        <shortName evidence="5">RF MTase</shortName>
        <ecNumber evidence="5">2.1.1.297</ecNumber>
    </recommendedName>
    <alternativeName>
        <fullName evidence="5">N5-glutamine methyltransferase PrmC</fullName>
    </alternativeName>
    <alternativeName>
        <fullName evidence="5">Protein-(glutamine-N5) MTase PrmC</fullName>
    </alternativeName>
    <alternativeName>
        <fullName evidence="5">Protein-glutamine N-methyltransferase PrmC</fullName>
    </alternativeName>
</protein>
<dbReference type="EC" id="2.1.1.297" evidence="5"/>
<feature type="binding site" evidence="5">
    <location>
        <position position="141"/>
    </location>
    <ligand>
        <name>S-adenosyl-L-methionine</name>
        <dbReference type="ChEBI" id="CHEBI:59789"/>
    </ligand>
</feature>
<dbReference type="InterPro" id="IPR029063">
    <property type="entry name" value="SAM-dependent_MTases_sf"/>
</dbReference>
<sequence length="279" mass="31562">MIYGEAYRNVQKLLKSAGIENEISDAWFLMEEVCGINRSFYFLHEMEEMPGEQYEKLLEIAAKRCERIPLQYLTGQQEFMGLAFKVTPDVLIPRQDTEILVETALNYLKPGMKVLDLCTGSGCIAVSLKHYQPEIQMTAADISAPALKVAAYNSDKNQTEIRFLQSDLFEKTEGEFDVIVSNPPYIPSDVIETLMPEVRDYEPRKALDGALDGLHFYREIAKEGIRYLKEEGILIFEIGCDQGGAVSEILNRKGFTEILVLKDLAGLDRVVIGRRAKHV</sequence>
<proteinExistence type="inferred from homology"/>
<dbReference type="InterPro" id="IPR007848">
    <property type="entry name" value="Small_mtfrase_dom"/>
</dbReference>
<dbReference type="CDD" id="cd02440">
    <property type="entry name" value="AdoMet_MTases"/>
    <property type="match status" value="1"/>
</dbReference>
<dbReference type="GO" id="GO:0032259">
    <property type="term" value="P:methylation"/>
    <property type="evidence" value="ECO:0007669"/>
    <property type="project" value="UniProtKB-KW"/>
</dbReference>
<dbReference type="PANTHER" id="PTHR18895">
    <property type="entry name" value="HEMK METHYLTRANSFERASE"/>
    <property type="match status" value="1"/>
</dbReference>
<dbReference type="Proteomes" id="UP001652442">
    <property type="component" value="Unassembled WGS sequence"/>
</dbReference>
<evidence type="ECO:0000256" key="3">
    <source>
        <dbReference type="ARBA" id="ARBA00022691"/>
    </source>
</evidence>
<feature type="domain" description="Methyltransferase small" evidence="6">
    <location>
        <begin position="97"/>
        <end position="185"/>
    </location>
</feature>
<keyword evidence="3 5" id="KW-0949">S-adenosyl-L-methionine</keyword>
<evidence type="ECO:0000259" key="6">
    <source>
        <dbReference type="Pfam" id="PF05175"/>
    </source>
</evidence>
<evidence type="ECO:0000259" key="7">
    <source>
        <dbReference type="Pfam" id="PF17827"/>
    </source>
</evidence>
<dbReference type="NCBIfam" id="TIGR00536">
    <property type="entry name" value="hemK_fam"/>
    <property type="match status" value="1"/>
</dbReference>
<comment type="similarity">
    <text evidence="5">Belongs to the protein N5-glutamine methyltransferase family. PrmC subfamily.</text>
</comment>
<keyword evidence="9" id="KW-1185">Reference proteome</keyword>
<dbReference type="Gene3D" id="3.40.50.150">
    <property type="entry name" value="Vaccinia Virus protein VP39"/>
    <property type="match status" value="1"/>
</dbReference>
<evidence type="ECO:0000313" key="9">
    <source>
        <dbReference type="Proteomes" id="UP001652442"/>
    </source>
</evidence>
<organism evidence="8 9">
    <name type="scientific">Brotonthovivens ammoniilytica</name>
    <dbReference type="NCBI Taxonomy" id="2981725"/>
    <lineage>
        <taxon>Bacteria</taxon>
        <taxon>Bacillati</taxon>
        <taxon>Bacillota</taxon>
        <taxon>Clostridia</taxon>
        <taxon>Lachnospirales</taxon>
        <taxon>Lachnospiraceae</taxon>
        <taxon>Brotonthovivens</taxon>
    </lineage>
</organism>
<comment type="function">
    <text evidence="5">Methylates the class 1 translation termination release factors RF1/PrfA and RF2/PrfB on the glutamine residue of the universally conserved GGQ motif.</text>
</comment>
<evidence type="ECO:0000256" key="1">
    <source>
        <dbReference type="ARBA" id="ARBA00022603"/>
    </source>
</evidence>
<name>A0ABT2TPN8_9FIRM</name>
<dbReference type="Pfam" id="PF17827">
    <property type="entry name" value="PrmC_N"/>
    <property type="match status" value="1"/>
</dbReference>
<dbReference type="InterPro" id="IPR040758">
    <property type="entry name" value="PrmC_N"/>
</dbReference>
<comment type="caution">
    <text evidence="5">Lacks conserved residue(s) required for the propagation of feature annotation.</text>
</comment>
<dbReference type="NCBIfam" id="TIGR03534">
    <property type="entry name" value="RF_mod_PrmC"/>
    <property type="match status" value="1"/>
</dbReference>
<evidence type="ECO:0000256" key="4">
    <source>
        <dbReference type="ARBA" id="ARBA00048391"/>
    </source>
</evidence>
<accession>A0ABT2TPN8</accession>
<feature type="binding site" evidence="5">
    <location>
        <begin position="182"/>
        <end position="185"/>
    </location>
    <ligand>
        <name>substrate</name>
    </ligand>
</feature>
<dbReference type="GO" id="GO:0102559">
    <property type="term" value="F:peptide chain release factor N(5)-glutamine methyltransferase activity"/>
    <property type="evidence" value="ECO:0007669"/>
    <property type="project" value="UniProtKB-EC"/>
</dbReference>
<comment type="caution">
    <text evidence="8">The sequence shown here is derived from an EMBL/GenBank/DDBJ whole genome shotgun (WGS) entry which is preliminary data.</text>
</comment>
<dbReference type="SUPFAM" id="SSF53335">
    <property type="entry name" value="S-adenosyl-L-methionine-dependent methyltransferases"/>
    <property type="match status" value="1"/>
</dbReference>
<feature type="binding site" evidence="5">
    <location>
        <position position="182"/>
    </location>
    <ligand>
        <name>S-adenosyl-L-methionine</name>
        <dbReference type="ChEBI" id="CHEBI:59789"/>
    </ligand>
</feature>